<proteinExistence type="predicted"/>
<sequence>DCVWQPYGVNYDAPDTNWRSLLNKTTVYEHRGHPSHPAAIVPALFITSAAVKVYKPHHGGLSLHSGRLALGELVEPSDSAEELCQIALGWDGNLGHNAGGLSFEATSPSPISPSPSCPPLLPPVPLRAHQAERKASISHRQTPEPGCRQWKPSSVTTKTQI</sequence>
<dbReference type="Proteomes" id="UP001153269">
    <property type="component" value="Unassembled WGS sequence"/>
</dbReference>
<accession>A0A9N7UBM4</accession>
<dbReference type="EMBL" id="CADEAL010001095">
    <property type="protein sequence ID" value="CAB1428859.1"/>
    <property type="molecule type" value="Genomic_DNA"/>
</dbReference>
<feature type="non-terminal residue" evidence="2">
    <location>
        <position position="1"/>
    </location>
</feature>
<evidence type="ECO:0000313" key="2">
    <source>
        <dbReference type="EMBL" id="CAB1428859.1"/>
    </source>
</evidence>
<reference evidence="2" key="1">
    <citation type="submission" date="2020-03" db="EMBL/GenBank/DDBJ databases">
        <authorList>
            <person name="Weist P."/>
        </authorList>
    </citation>
    <scope>NUCLEOTIDE SEQUENCE</scope>
</reference>
<organism evidence="2 3">
    <name type="scientific">Pleuronectes platessa</name>
    <name type="common">European plaice</name>
    <dbReference type="NCBI Taxonomy" id="8262"/>
    <lineage>
        <taxon>Eukaryota</taxon>
        <taxon>Metazoa</taxon>
        <taxon>Chordata</taxon>
        <taxon>Craniata</taxon>
        <taxon>Vertebrata</taxon>
        <taxon>Euteleostomi</taxon>
        <taxon>Actinopterygii</taxon>
        <taxon>Neopterygii</taxon>
        <taxon>Teleostei</taxon>
        <taxon>Neoteleostei</taxon>
        <taxon>Acanthomorphata</taxon>
        <taxon>Carangaria</taxon>
        <taxon>Pleuronectiformes</taxon>
        <taxon>Pleuronectoidei</taxon>
        <taxon>Pleuronectidae</taxon>
        <taxon>Pleuronectes</taxon>
    </lineage>
</organism>
<keyword evidence="3" id="KW-1185">Reference proteome</keyword>
<gene>
    <name evidence="2" type="ORF">PLEPLA_LOCUS16834</name>
</gene>
<feature type="compositionally biased region" description="Pro residues" evidence="1">
    <location>
        <begin position="110"/>
        <end position="124"/>
    </location>
</feature>
<dbReference type="AlphaFoldDB" id="A0A9N7UBM4"/>
<name>A0A9N7UBM4_PLEPL</name>
<evidence type="ECO:0000256" key="1">
    <source>
        <dbReference type="SAM" id="MobiDB-lite"/>
    </source>
</evidence>
<evidence type="ECO:0000313" key="3">
    <source>
        <dbReference type="Proteomes" id="UP001153269"/>
    </source>
</evidence>
<feature type="compositionally biased region" description="Polar residues" evidence="1">
    <location>
        <begin position="151"/>
        <end position="161"/>
    </location>
</feature>
<comment type="caution">
    <text evidence="2">The sequence shown here is derived from an EMBL/GenBank/DDBJ whole genome shotgun (WGS) entry which is preliminary data.</text>
</comment>
<feature type="region of interest" description="Disordered" evidence="1">
    <location>
        <begin position="105"/>
        <end position="124"/>
    </location>
</feature>
<feature type="region of interest" description="Disordered" evidence="1">
    <location>
        <begin position="129"/>
        <end position="161"/>
    </location>
</feature>
<protein>
    <submittedName>
        <fullName evidence="2">Uncharacterized protein</fullName>
    </submittedName>
</protein>